<evidence type="ECO:0000313" key="3">
    <source>
        <dbReference type="EMBL" id="QDR80277.1"/>
    </source>
</evidence>
<evidence type="ECO:0000259" key="2">
    <source>
        <dbReference type="PROSITE" id="PS51272"/>
    </source>
</evidence>
<sequence>MKKTLVTLLALVFVLSIASSVFAAPNNSFVDLPAKHWAYVAVQELARVGIIDGYGDGEFRGEKSMTRYEMAQIVYQAMQNSSKADAVQKALIDKLAAEFALELNNLDKRVAKLETKNNVGLTYESRIRYMGNEASTVKGTSQFDYRQRIHLNGAVNDKVAYTARLEAGGYFGNGSTGTIGFNRAFFNIKDFAGIDMITIGRFGTHGITNGLLNAKSMNNDGVIFTQKLSDVTTAQFMVADVATNSEFGLLNLNFKASKDLKLNIAYTDYGFGNVAASPLFVPTAWNNMGGNQIDVGLNYKHGGLYLMSEYVANKISEGAYSGTNPKAWMVQLATNPSTVIYPFAGIVNPAKAHDQGFLINYRNIDANAVPVMSAYAGASSYNGNAMAQALVNGMYTDDNVKALTVAYQNVFSKGVVFTAAYSDLKQKVGTLKDKEWDLSFQFFF</sequence>
<protein>
    <recommendedName>
        <fullName evidence="2">SLH domain-containing protein</fullName>
    </recommendedName>
</protein>
<dbReference type="PROSITE" id="PS51272">
    <property type="entry name" value="SLH"/>
    <property type="match status" value="1"/>
</dbReference>
<feature type="domain" description="SLH" evidence="2">
    <location>
        <begin position="25"/>
        <end position="88"/>
    </location>
</feature>
<dbReference type="EMBL" id="CP036259">
    <property type="protein sequence ID" value="QDR80277.1"/>
    <property type="molecule type" value="Genomic_DNA"/>
</dbReference>
<dbReference type="AlphaFoldDB" id="A0A517DSH0"/>
<dbReference type="RefSeq" id="WP_144349899.1">
    <property type="nucleotide sequence ID" value="NZ_CP036259.1"/>
</dbReference>
<dbReference type="InterPro" id="IPR001119">
    <property type="entry name" value="SLH_dom"/>
</dbReference>
<dbReference type="PANTHER" id="PTHR43308">
    <property type="entry name" value="OUTER MEMBRANE PROTEIN ALPHA-RELATED"/>
    <property type="match status" value="1"/>
</dbReference>
<gene>
    <name evidence="3" type="ORF">SPTER_15970</name>
</gene>
<name>A0A517DSH0_9FIRM</name>
<dbReference type="Proteomes" id="UP000320776">
    <property type="component" value="Chromosome"/>
</dbReference>
<dbReference type="KEGG" id="sted:SPTER_15970"/>
<evidence type="ECO:0000313" key="4">
    <source>
        <dbReference type="Proteomes" id="UP000320776"/>
    </source>
</evidence>
<feature type="chain" id="PRO_5021870531" description="SLH domain-containing protein" evidence="1">
    <location>
        <begin position="24"/>
        <end position="444"/>
    </location>
</feature>
<dbReference type="OrthoDB" id="5845122at2"/>
<dbReference type="InterPro" id="IPR051465">
    <property type="entry name" value="Cell_Envelope_Struct_Comp"/>
</dbReference>
<keyword evidence="4" id="KW-1185">Reference proteome</keyword>
<dbReference type="PANTHER" id="PTHR43308:SF1">
    <property type="entry name" value="OUTER MEMBRANE PROTEIN ALPHA"/>
    <property type="match status" value="1"/>
</dbReference>
<dbReference type="Pfam" id="PF00395">
    <property type="entry name" value="SLH"/>
    <property type="match status" value="1"/>
</dbReference>
<feature type="signal peptide" evidence="1">
    <location>
        <begin position="1"/>
        <end position="23"/>
    </location>
</feature>
<proteinExistence type="predicted"/>
<keyword evidence="1" id="KW-0732">Signal</keyword>
<evidence type="ECO:0000256" key="1">
    <source>
        <dbReference type="SAM" id="SignalP"/>
    </source>
</evidence>
<organism evidence="3 4">
    <name type="scientific">Sporomusa termitida</name>
    <dbReference type="NCBI Taxonomy" id="2377"/>
    <lineage>
        <taxon>Bacteria</taxon>
        <taxon>Bacillati</taxon>
        <taxon>Bacillota</taxon>
        <taxon>Negativicutes</taxon>
        <taxon>Selenomonadales</taxon>
        <taxon>Sporomusaceae</taxon>
        <taxon>Sporomusa</taxon>
    </lineage>
</organism>
<reference evidence="3 4" key="1">
    <citation type="submission" date="2019-02" db="EMBL/GenBank/DDBJ databases">
        <title>Closed genome of Sporomusa termitida DSM 4440.</title>
        <authorList>
            <person name="Poehlein A."/>
            <person name="Daniel R."/>
        </authorList>
    </citation>
    <scope>NUCLEOTIDE SEQUENCE [LARGE SCALE GENOMIC DNA]</scope>
    <source>
        <strain evidence="3 4">DSM 4440</strain>
    </source>
</reference>
<accession>A0A517DSH0</accession>